<dbReference type="GeneID" id="5889831"/>
<dbReference type="KEGG" id="mbr:MONBRDRAFT_36542"/>
<name>A9UVY2_MONBE</name>
<keyword evidence="3" id="KW-1185">Reference proteome</keyword>
<evidence type="ECO:0000256" key="1">
    <source>
        <dbReference type="SAM" id="MobiDB-lite"/>
    </source>
</evidence>
<evidence type="ECO:0000313" key="2">
    <source>
        <dbReference type="EMBL" id="EDQ90669.1"/>
    </source>
</evidence>
<organism evidence="2 3">
    <name type="scientific">Monosiga brevicollis</name>
    <name type="common">Choanoflagellate</name>
    <dbReference type="NCBI Taxonomy" id="81824"/>
    <lineage>
        <taxon>Eukaryota</taxon>
        <taxon>Choanoflagellata</taxon>
        <taxon>Craspedida</taxon>
        <taxon>Salpingoecidae</taxon>
        <taxon>Monosiga</taxon>
    </lineage>
</organism>
<accession>A9UVY2</accession>
<feature type="region of interest" description="Disordered" evidence="1">
    <location>
        <begin position="186"/>
        <end position="215"/>
    </location>
</feature>
<evidence type="ECO:0000313" key="3">
    <source>
        <dbReference type="Proteomes" id="UP000001357"/>
    </source>
</evidence>
<dbReference type="InParanoid" id="A9UVY2"/>
<dbReference type="AlphaFoldDB" id="A9UVY2"/>
<dbReference type="Gene3D" id="3.40.50.1010">
    <property type="entry name" value="5'-nuclease"/>
    <property type="match status" value="1"/>
</dbReference>
<gene>
    <name evidence="2" type="ORF">MONBRDRAFT_36542</name>
</gene>
<feature type="compositionally biased region" description="Polar residues" evidence="1">
    <location>
        <begin position="194"/>
        <end position="209"/>
    </location>
</feature>
<feature type="compositionally biased region" description="Basic and acidic residues" evidence="1">
    <location>
        <begin position="141"/>
        <end position="151"/>
    </location>
</feature>
<reference evidence="2 3" key="1">
    <citation type="journal article" date="2008" name="Nature">
        <title>The genome of the choanoflagellate Monosiga brevicollis and the origin of metazoans.</title>
        <authorList>
            <consortium name="JGI Sequencing"/>
            <person name="King N."/>
            <person name="Westbrook M.J."/>
            <person name="Young S.L."/>
            <person name="Kuo A."/>
            <person name="Abedin M."/>
            <person name="Chapman J."/>
            <person name="Fairclough S."/>
            <person name="Hellsten U."/>
            <person name="Isogai Y."/>
            <person name="Letunic I."/>
            <person name="Marr M."/>
            <person name="Pincus D."/>
            <person name="Putnam N."/>
            <person name="Rokas A."/>
            <person name="Wright K.J."/>
            <person name="Zuzow R."/>
            <person name="Dirks W."/>
            <person name="Good M."/>
            <person name="Goodstein D."/>
            <person name="Lemons D."/>
            <person name="Li W."/>
            <person name="Lyons J.B."/>
            <person name="Morris A."/>
            <person name="Nichols S."/>
            <person name="Richter D.J."/>
            <person name="Salamov A."/>
            <person name="Bork P."/>
            <person name="Lim W.A."/>
            <person name="Manning G."/>
            <person name="Miller W.T."/>
            <person name="McGinnis W."/>
            <person name="Shapiro H."/>
            <person name="Tjian R."/>
            <person name="Grigoriev I.V."/>
            <person name="Rokhsar D."/>
        </authorList>
    </citation>
    <scope>NUCLEOTIDE SEQUENCE [LARGE SCALE GENOMIC DNA]</scope>
    <source>
        <strain evidence="3">MX1 / ATCC 50154</strain>
    </source>
</reference>
<proteinExistence type="predicted"/>
<sequence length="497" mass="55965">MAPHAWIPVPADACQRIIEQNIFDLQRAFHVTVRLDGGKILVAGQRQKEVDAMRRFCEDLCRQANIESGYYFVAKAHALKWLEGDSDSSSDEEFDVDAMAAQIEGRSAKPADVGSQNSASGHGAFSQAAGRRPSPSAGFIARHEQDSDSRRGAFTFPQAQGHRQSMPARIMLRQEQAPASTFNAVPQMADPWRPSQTRAETATRSSNDSEPYPVGDTATSLYRVSGQRWDRAPTHNRISTPPSVVAGARRLPPEEHRLPPEEHTKTVFVTSTAPQRQQAQYSVVEEEEWNMGNLAAALTAQEPQPAVPRDSDATPATSIFIDFSNMSIGAQEVKCRGRELESDIRLLFDVEKLVDRLEKTYNNFNVRFVAGRRNLNEYYEAFARCNYQVAVADYDDGRRELFVDTAITNEIQGVLLTSPCPGYIVILTGDGNDNSGRRSFYDCITSALERGWVVHHFCWRHSRNHRYNKLQRSYGALYRLEFLDDFYDAFVHEKSDF</sequence>
<protein>
    <recommendedName>
        <fullName evidence="4">NYN domain-containing protein</fullName>
    </recommendedName>
</protein>
<dbReference type="RefSeq" id="XP_001744720.1">
    <property type="nucleotide sequence ID" value="XM_001744668.1"/>
</dbReference>
<dbReference type="EMBL" id="CH991547">
    <property type="protein sequence ID" value="EDQ90669.1"/>
    <property type="molecule type" value="Genomic_DNA"/>
</dbReference>
<evidence type="ECO:0008006" key="4">
    <source>
        <dbReference type="Google" id="ProtNLM"/>
    </source>
</evidence>
<dbReference type="Proteomes" id="UP000001357">
    <property type="component" value="Unassembled WGS sequence"/>
</dbReference>
<feature type="region of interest" description="Disordered" evidence="1">
    <location>
        <begin position="106"/>
        <end position="163"/>
    </location>
</feature>